<evidence type="ECO:0000313" key="1">
    <source>
        <dbReference type="EMBL" id="THH14207.1"/>
    </source>
</evidence>
<protein>
    <submittedName>
        <fullName evidence="1">Uncharacterized protein</fullName>
    </submittedName>
</protein>
<proteinExistence type="predicted"/>
<dbReference type="AlphaFoldDB" id="A0A4S4LQK6"/>
<organism evidence="1 2">
    <name type="scientific">Antrodiella citrinella</name>
    <dbReference type="NCBI Taxonomy" id="2447956"/>
    <lineage>
        <taxon>Eukaryota</taxon>
        <taxon>Fungi</taxon>
        <taxon>Dikarya</taxon>
        <taxon>Basidiomycota</taxon>
        <taxon>Agaricomycotina</taxon>
        <taxon>Agaricomycetes</taxon>
        <taxon>Polyporales</taxon>
        <taxon>Steccherinaceae</taxon>
        <taxon>Antrodiella</taxon>
    </lineage>
</organism>
<evidence type="ECO:0000313" key="2">
    <source>
        <dbReference type="Proteomes" id="UP000308730"/>
    </source>
</evidence>
<dbReference type="OrthoDB" id="3181669at2759"/>
<dbReference type="Proteomes" id="UP000308730">
    <property type="component" value="Unassembled WGS sequence"/>
</dbReference>
<dbReference type="EMBL" id="SGPM01000969">
    <property type="protein sequence ID" value="THH14207.1"/>
    <property type="molecule type" value="Genomic_DNA"/>
</dbReference>
<accession>A0A4S4LQK6</accession>
<keyword evidence="2" id="KW-1185">Reference proteome</keyword>
<name>A0A4S4LQK6_9APHY</name>
<sequence>MARIQDELQFVILRRHVNSFAPIFHIPPEILSEIMLSLMHFYLHPWLSEPKHPQDPEDPVVNPYVWMTYTHVCHHWRSIALNCPELWSIFVVRFMPLDAVETMILRSGEWPLTIVGDVGTDSDSDNDDDLTLDTGNDNDNDSMYLGVLNNDPSLLAALGQLHRTHEVVFAREPGHIDLNLDNAPLLRRFKLFGPSMWQYTRPALSPSRGIQFLQYTALTHVVLGSWTGTETPSELLQMLFRVLRGLDRLQYLKIAYQREDRESYYDEICYDTWDDVSLPCLQDMILTYQDDYTEHWVPFLQHLTVPTTTRFVISVFSDADPPECLDMIVVLQEKLESLEYGGQYEPGVSWPLSHRSQIGTYGAQILVRNCGAETGHRP</sequence>
<gene>
    <name evidence="1" type="ORF">EUX98_g9635</name>
</gene>
<reference evidence="1 2" key="1">
    <citation type="submission" date="2019-02" db="EMBL/GenBank/DDBJ databases">
        <title>Genome sequencing of the rare red list fungi Antrodiella citrinella (Flaviporus citrinellus).</title>
        <authorList>
            <person name="Buettner E."/>
            <person name="Kellner H."/>
        </authorList>
    </citation>
    <scope>NUCLEOTIDE SEQUENCE [LARGE SCALE GENOMIC DNA]</scope>
    <source>
        <strain evidence="1 2">DSM 108506</strain>
    </source>
</reference>
<comment type="caution">
    <text evidence="1">The sequence shown here is derived from an EMBL/GenBank/DDBJ whole genome shotgun (WGS) entry which is preliminary data.</text>
</comment>